<keyword evidence="3" id="KW-1185">Reference proteome</keyword>
<evidence type="ECO:0000313" key="2">
    <source>
        <dbReference type="EMBL" id="KIH76289.1"/>
    </source>
</evidence>
<dbReference type="PANTHER" id="PTHR38692">
    <property type="entry name" value="PROTEIN SMG"/>
    <property type="match status" value="1"/>
</dbReference>
<evidence type="ECO:0000256" key="1">
    <source>
        <dbReference type="HAMAP-Rule" id="MF_00598"/>
    </source>
</evidence>
<sequence length="156" mass="17904">MRDRVLAIVSIITQFILEENDLLTNENEIVQELLDIGFEVDEIDAAFSWMENQTLEPLEPSLPSLGVTSQRVFTLRESLMLSLEARGFLVRLRSLGIVDDNVEEEIIERAMSTGEDEVGLKEIKHIAILALFSRAQQQWRKEVDCILDDDWSALYH</sequence>
<comment type="caution">
    <text evidence="2">The sequence shown here is derived from an EMBL/GenBank/DDBJ whole genome shotgun (WGS) entry which is preliminary data.</text>
</comment>
<evidence type="ECO:0000313" key="3">
    <source>
        <dbReference type="Proteomes" id="UP000035068"/>
    </source>
</evidence>
<dbReference type="Pfam" id="PF04361">
    <property type="entry name" value="DUF494"/>
    <property type="match status" value="1"/>
</dbReference>
<dbReference type="InterPro" id="IPR007456">
    <property type="entry name" value="Smg"/>
</dbReference>
<reference evidence="2 3" key="1">
    <citation type="submission" date="2014-12" db="EMBL/GenBank/DDBJ databases">
        <title>Genomes of Geoalkalibacter ferrihydriticus and Geoalkalibacter subterraneus, two haloalkaliphilic metal-reducing members of the Geobacteraceae.</title>
        <authorList>
            <person name="Badalamenti J.P."/>
            <person name="Torres C.I."/>
            <person name="Krajmalnik-Brown R."/>
            <person name="Bond D.R."/>
        </authorList>
    </citation>
    <scope>NUCLEOTIDE SEQUENCE [LARGE SCALE GENOMIC DNA]</scope>
    <source>
        <strain evidence="2 3">DSM 17813</strain>
    </source>
</reference>
<accession>A0A0C2DS57</accession>
<dbReference type="PANTHER" id="PTHR38692:SF1">
    <property type="entry name" value="PROTEIN SMG"/>
    <property type="match status" value="1"/>
</dbReference>
<gene>
    <name evidence="1" type="primary">smg</name>
    <name evidence="2" type="ORF">GFER_11795</name>
</gene>
<protein>
    <recommendedName>
        <fullName evidence="1">Protein Smg homolog</fullName>
    </recommendedName>
</protein>
<dbReference type="HAMAP" id="MF_00598">
    <property type="entry name" value="Smg"/>
    <property type="match status" value="1"/>
</dbReference>
<proteinExistence type="inferred from homology"/>
<dbReference type="EMBL" id="JWJD01000004">
    <property type="protein sequence ID" value="KIH76289.1"/>
    <property type="molecule type" value="Genomic_DNA"/>
</dbReference>
<dbReference type="RefSeq" id="WP_040099858.1">
    <property type="nucleotide sequence ID" value="NZ_JWJD01000004.1"/>
</dbReference>
<dbReference type="AlphaFoldDB" id="A0A0C2DS57"/>
<organism evidence="2 3">
    <name type="scientific">Geoalkalibacter ferrihydriticus DSM 17813</name>
    <dbReference type="NCBI Taxonomy" id="1121915"/>
    <lineage>
        <taxon>Bacteria</taxon>
        <taxon>Pseudomonadati</taxon>
        <taxon>Thermodesulfobacteriota</taxon>
        <taxon>Desulfuromonadia</taxon>
        <taxon>Desulfuromonadales</taxon>
        <taxon>Geoalkalibacteraceae</taxon>
        <taxon>Geoalkalibacter</taxon>
    </lineage>
</organism>
<name>A0A0C2DS57_9BACT</name>
<comment type="similarity">
    <text evidence="1">Belongs to the Smg family.</text>
</comment>
<dbReference type="Proteomes" id="UP000035068">
    <property type="component" value="Unassembled WGS sequence"/>
</dbReference>